<evidence type="ECO:0000256" key="6">
    <source>
        <dbReference type="SAM" id="SignalP"/>
    </source>
</evidence>
<evidence type="ECO:0000256" key="5">
    <source>
        <dbReference type="ARBA" id="ARBA00023237"/>
    </source>
</evidence>
<dbReference type="GO" id="GO:0009279">
    <property type="term" value="C:cell outer membrane"/>
    <property type="evidence" value="ECO:0007669"/>
    <property type="project" value="UniProtKB-SubCell"/>
</dbReference>
<dbReference type="EMBL" id="SLWB01000001">
    <property type="protein sequence ID" value="TCN73243.1"/>
    <property type="molecule type" value="Genomic_DNA"/>
</dbReference>
<feature type="signal peptide" evidence="6">
    <location>
        <begin position="1"/>
        <end position="17"/>
    </location>
</feature>
<evidence type="ECO:0000256" key="4">
    <source>
        <dbReference type="ARBA" id="ARBA00023136"/>
    </source>
</evidence>
<dbReference type="Gene3D" id="1.20.1600.10">
    <property type="entry name" value="Outer membrane efflux proteins (OEP)"/>
    <property type="match status" value="1"/>
</dbReference>
<evidence type="ECO:0000313" key="8">
    <source>
        <dbReference type="Proteomes" id="UP000294830"/>
    </source>
</evidence>
<comment type="caution">
    <text evidence="7">The sequence shown here is derived from an EMBL/GenBank/DDBJ whole genome shotgun (WGS) entry which is preliminary data.</text>
</comment>
<protein>
    <submittedName>
        <fullName evidence="7">Outer membrane protein TolC</fullName>
    </submittedName>
</protein>
<evidence type="ECO:0000256" key="2">
    <source>
        <dbReference type="ARBA" id="ARBA00022452"/>
    </source>
</evidence>
<accession>A0A4R2F008</accession>
<proteinExistence type="predicted"/>
<keyword evidence="5" id="KW-0998">Cell outer membrane</keyword>
<dbReference type="SUPFAM" id="SSF56954">
    <property type="entry name" value="Outer membrane efflux proteins (OEP)"/>
    <property type="match status" value="1"/>
</dbReference>
<dbReference type="Proteomes" id="UP000294830">
    <property type="component" value="Unassembled WGS sequence"/>
</dbReference>
<evidence type="ECO:0000256" key="1">
    <source>
        <dbReference type="ARBA" id="ARBA00004442"/>
    </source>
</evidence>
<dbReference type="PANTHER" id="PTHR30026">
    <property type="entry name" value="OUTER MEMBRANE PROTEIN TOLC"/>
    <property type="match status" value="1"/>
</dbReference>
<dbReference type="PANTHER" id="PTHR30026:SF20">
    <property type="entry name" value="OUTER MEMBRANE PROTEIN TOLC"/>
    <property type="match status" value="1"/>
</dbReference>
<reference evidence="7 8" key="1">
    <citation type="submission" date="2019-03" db="EMBL/GenBank/DDBJ databases">
        <title>Genomic Encyclopedia of Archaeal and Bacterial Type Strains, Phase II (KMG-II): from individual species to whole genera.</title>
        <authorList>
            <person name="Goeker M."/>
        </authorList>
    </citation>
    <scope>NUCLEOTIDE SEQUENCE [LARGE SCALE GENOMIC DNA]</scope>
    <source>
        <strain evidence="7 8">RL-C</strain>
    </source>
</reference>
<dbReference type="InterPro" id="IPR051906">
    <property type="entry name" value="TolC-like"/>
</dbReference>
<keyword evidence="8" id="KW-1185">Reference proteome</keyword>
<keyword evidence="3" id="KW-0812">Transmembrane</keyword>
<evidence type="ECO:0000256" key="3">
    <source>
        <dbReference type="ARBA" id="ARBA00022692"/>
    </source>
</evidence>
<keyword evidence="4" id="KW-0472">Membrane</keyword>
<comment type="subcellular location">
    <subcellularLocation>
        <location evidence="1">Cell outer membrane</location>
    </subcellularLocation>
</comment>
<keyword evidence="2" id="KW-1134">Transmembrane beta strand</keyword>
<keyword evidence="6" id="KW-0732">Signal</keyword>
<feature type="chain" id="PRO_5020444940" evidence="6">
    <location>
        <begin position="18"/>
        <end position="416"/>
    </location>
</feature>
<dbReference type="RefSeq" id="WP_207895570.1">
    <property type="nucleotide sequence ID" value="NZ_SLWB01000001.1"/>
</dbReference>
<dbReference type="GO" id="GO:0015562">
    <property type="term" value="F:efflux transmembrane transporter activity"/>
    <property type="evidence" value="ECO:0007669"/>
    <property type="project" value="InterPro"/>
</dbReference>
<dbReference type="GO" id="GO:0015288">
    <property type="term" value="F:porin activity"/>
    <property type="evidence" value="ECO:0007669"/>
    <property type="project" value="TreeGrafter"/>
</dbReference>
<name>A0A4R2F008_9BACT</name>
<evidence type="ECO:0000313" key="7">
    <source>
        <dbReference type="EMBL" id="TCN73243.1"/>
    </source>
</evidence>
<sequence length="416" mass="46704">MRLILVLVLGGAITVNAQEVRLSDCWQKAEQTYPRAKDRQDYEQIANLKISNLKTAYLPKVDANAQATYQSDVTHMDLSNLPIKGFSIASPDKDQYKLTVDLSQLIWDGGQVSASRKLELAGLTADNMQVAVDLYTLKGRVSQLFYGIVLKKQQLKIQEALKADLMQKLSKTSSGVRNGAVLKANELLLKAEIVKLNQEMASTESDRNGLIDALAVLVGSTISYSSDFIWDEAPSAGGLRPEFELFKSQKARLDAANELYTAKRMPKVSAFGQVGYGKPALNMFNNSFDSFYYVGVKATWNIFDWNSTKRDRQILRFQQNIVDTRQAMFEQSQKMELAQESKSLSKYENLLKTDEEVIAAREEVAKLYSVMYDNGAIDAADYVGRQTELKQAELNREMHKVMLAFSRVNVNIINGK</sequence>
<organism evidence="7 8">
    <name type="scientific">Acetobacteroides hydrogenigenes</name>
    <dbReference type="NCBI Taxonomy" id="979970"/>
    <lineage>
        <taxon>Bacteria</taxon>
        <taxon>Pseudomonadati</taxon>
        <taxon>Bacteroidota</taxon>
        <taxon>Bacteroidia</taxon>
        <taxon>Bacteroidales</taxon>
        <taxon>Rikenellaceae</taxon>
        <taxon>Acetobacteroides</taxon>
    </lineage>
</organism>
<dbReference type="GO" id="GO:1990281">
    <property type="term" value="C:efflux pump complex"/>
    <property type="evidence" value="ECO:0007669"/>
    <property type="project" value="TreeGrafter"/>
</dbReference>
<dbReference type="AlphaFoldDB" id="A0A4R2F008"/>
<gene>
    <name evidence="7" type="ORF">CLV25_101464</name>
</gene>